<evidence type="ECO:0000313" key="3">
    <source>
        <dbReference type="EMBL" id="CAF1542324.1"/>
    </source>
</evidence>
<reference evidence="3" key="1">
    <citation type="submission" date="2021-02" db="EMBL/GenBank/DDBJ databases">
        <authorList>
            <person name="Nowell W R."/>
        </authorList>
    </citation>
    <scope>NUCLEOTIDE SEQUENCE</scope>
</reference>
<dbReference type="Pfam" id="PF14432">
    <property type="entry name" value="DYW_deaminase"/>
    <property type="match status" value="1"/>
</dbReference>
<evidence type="ECO:0000313" key="6">
    <source>
        <dbReference type="EMBL" id="CAF3862846.1"/>
    </source>
</evidence>
<dbReference type="InterPro" id="IPR002885">
    <property type="entry name" value="PPR_rpt"/>
</dbReference>
<dbReference type="Proteomes" id="UP000681967">
    <property type="component" value="Unassembled WGS sequence"/>
</dbReference>
<sequence>MNRVLDFLVNVFGFSDNFRMALNKDYEVEISDDSEATASKEFPVFETSKLLISKKKMFIKVKKEVGKSGSIDQARDVYKSVSNPNIITNTSMINAYGLNGMGVEAINLYREIPIDERNEVSQICVLNACSHSGLLDEAWNIYNEINIKTEKIITIMVDCLSRLFVFDEAQNLIDSYEKSHRPSVVMYITMLSGLRNHRNIDLSEKVYHRMKSIFPTEKDSLVSGAILLANIYSSLGEHQQGRNFRSNQLRELKQKVKIGLSWTEVNDELVQFKAHDRSHPRSSEIYAELDRFAAELIAHGYKFDSSWITRPIREYETIQSVLCGHSEKLAIAYNFIQRPIPSIIQVTKNLRICGDCHAATKLIAKIRQRDIIVRDAHRIHHFHSNGKCSCQDHF</sequence>
<dbReference type="EMBL" id="CAJNOV010014217">
    <property type="protein sequence ID" value="CAF1542324.1"/>
    <property type="molecule type" value="Genomic_DNA"/>
</dbReference>
<dbReference type="InterPro" id="IPR011990">
    <property type="entry name" value="TPR-like_helical_dom_sf"/>
</dbReference>
<dbReference type="EMBL" id="CAJNOW010000096">
    <property type="protein sequence ID" value="CAF1235647.1"/>
    <property type="molecule type" value="Genomic_DNA"/>
</dbReference>
<dbReference type="Gene3D" id="1.25.40.10">
    <property type="entry name" value="Tetratricopeptide repeat domain"/>
    <property type="match status" value="2"/>
</dbReference>
<dbReference type="OrthoDB" id="1700852at2759"/>
<evidence type="ECO:0000313" key="8">
    <source>
        <dbReference type="Proteomes" id="UP000663855"/>
    </source>
</evidence>
<name>A0A815W1X5_9BILA</name>
<dbReference type="Proteomes" id="UP000676336">
    <property type="component" value="Unassembled WGS sequence"/>
</dbReference>
<dbReference type="Proteomes" id="UP000663855">
    <property type="component" value="Unassembled WGS sequence"/>
</dbReference>
<evidence type="ECO:0000313" key="7">
    <source>
        <dbReference type="EMBL" id="CAF3871662.1"/>
    </source>
</evidence>
<dbReference type="EMBL" id="CAJOBJ010000811">
    <property type="protein sequence ID" value="CAF3845245.1"/>
    <property type="molecule type" value="Genomic_DNA"/>
</dbReference>
<dbReference type="GO" id="GO:0009451">
    <property type="term" value="P:RNA modification"/>
    <property type="evidence" value="ECO:0007669"/>
    <property type="project" value="InterPro"/>
</dbReference>
<dbReference type="Proteomes" id="UP000663824">
    <property type="component" value="Unassembled WGS sequence"/>
</dbReference>
<evidence type="ECO:0000313" key="2">
    <source>
        <dbReference type="EMBL" id="CAF1235647.1"/>
    </source>
</evidence>
<dbReference type="AlphaFoldDB" id="A0A815W1X5"/>
<dbReference type="GO" id="GO:0008270">
    <property type="term" value="F:zinc ion binding"/>
    <property type="evidence" value="ECO:0007669"/>
    <property type="project" value="InterPro"/>
</dbReference>
<comment type="caution">
    <text evidence="3">The sequence shown here is derived from an EMBL/GenBank/DDBJ whole genome shotgun (WGS) entry which is preliminary data.</text>
</comment>
<protein>
    <recommendedName>
        <fullName evidence="1">DYW domain-containing protein</fullName>
    </recommendedName>
</protein>
<organism evidence="3 8">
    <name type="scientific">Rotaria magnacalcarata</name>
    <dbReference type="NCBI Taxonomy" id="392030"/>
    <lineage>
        <taxon>Eukaryota</taxon>
        <taxon>Metazoa</taxon>
        <taxon>Spiralia</taxon>
        <taxon>Gnathifera</taxon>
        <taxon>Rotifera</taxon>
        <taxon>Eurotatoria</taxon>
        <taxon>Bdelloidea</taxon>
        <taxon>Philodinida</taxon>
        <taxon>Philodinidae</taxon>
        <taxon>Rotaria</taxon>
    </lineage>
</organism>
<dbReference type="EMBL" id="CAJOBH010001582">
    <property type="protein sequence ID" value="CAF3862846.1"/>
    <property type="molecule type" value="Genomic_DNA"/>
</dbReference>
<dbReference type="InterPro" id="IPR046960">
    <property type="entry name" value="PPR_At4g14850-like_plant"/>
</dbReference>
<dbReference type="EMBL" id="CAJNRE010017165">
    <property type="protein sequence ID" value="CAF2151793.1"/>
    <property type="molecule type" value="Genomic_DNA"/>
</dbReference>
<dbReference type="GO" id="GO:0003723">
    <property type="term" value="F:RNA binding"/>
    <property type="evidence" value="ECO:0007669"/>
    <property type="project" value="InterPro"/>
</dbReference>
<dbReference type="InterPro" id="IPR032867">
    <property type="entry name" value="DYW_dom"/>
</dbReference>
<dbReference type="Proteomes" id="UP000681720">
    <property type="component" value="Unassembled WGS sequence"/>
</dbReference>
<proteinExistence type="predicted"/>
<accession>A0A815W1X5</accession>
<gene>
    <name evidence="6" type="ORF">BYL167_LOCUS6481</name>
    <name evidence="3" type="ORF">CJN711_LOCUS29803</name>
    <name evidence="5" type="ORF">GIL414_LOCUS3635</name>
    <name evidence="2" type="ORF">KQP761_LOCUS1523</name>
    <name evidence="4" type="ORF">MBJ925_LOCUS31367</name>
    <name evidence="7" type="ORF">SMN809_LOCUS5124</name>
</gene>
<evidence type="ECO:0000259" key="1">
    <source>
        <dbReference type="Pfam" id="PF14432"/>
    </source>
</evidence>
<dbReference type="EMBL" id="CAJOBI010001252">
    <property type="protein sequence ID" value="CAF3871662.1"/>
    <property type="molecule type" value="Genomic_DNA"/>
</dbReference>
<feature type="domain" description="DYW" evidence="1">
    <location>
        <begin position="300"/>
        <end position="393"/>
    </location>
</feature>
<dbReference type="PANTHER" id="PTHR47926:SF533">
    <property type="entry name" value="DYW DOMAIN-CONTAINING PROTEIN"/>
    <property type="match status" value="1"/>
</dbReference>
<evidence type="ECO:0000313" key="5">
    <source>
        <dbReference type="EMBL" id="CAF3845245.1"/>
    </source>
</evidence>
<dbReference type="Proteomes" id="UP000663834">
    <property type="component" value="Unassembled WGS sequence"/>
</dbReference>
<dbReference type="Pfam" id="PF01535">
    <property type="entry name" value="PPR"/>
    <property type="match status" value="3"/>
</dbReference>
<dbReference type="PANTHER" id="PTHR47926">
    <property type="entry name" value="PENTATRICOPEPTIDE REPEAT-CONTAINING PROTEIN"/>
    <property type="match status" value="1"/>
</dbReference>
<evidence type="ECO:0000313" key="4">
    <source>
        <dbReference type="EMBL" id="CAF2151793.1"/>
    </source>
</evidence>